<name>A0A1B9G0Y8_9TREE</name>
<evidence type="ECO:0000259" key="1">
    <source>
        <dbReference type="PROSITE" id="PS51746"/>
    </source>
</evidence>
<dbReference type="CDD" id="cd00143">
    <property type="entry name" value="PP2Cc"/>
    <property type="match status" value="1"/>
</dbReference>
<dbReference type="InterPro" id="IPR036457">
    <property type="entry name" value="PPM-type-like_dom_sf"/>
</dbReference>
<evidence type="ECO:0000313" key="2">
    <source>
        <dbReference type="EMBL" id="OCF24678.1"/>
    </source>
</evidence>
<dbReference type="SMART" id="SM00332">
    <property type="entry name" value="PP2Cc"/>
    <property type="match status" value="1"/>
</dbReference>
<feature type="domain" description="PPM-type phosphatase" evidence="1">
    <location>
        <begin position="160"/>
        <end position="541"/>
    </location>
</feature>
<evidence type="ECO:0000313" key="4">
    <source>
        <dbReference type="Proteomes" id="UP000092730"/>
    </source>
</evidence>
<dbReference type="RefSeq" id="XP_019045748.1">
    <property type="nucleotide sequence ID" value="XM_019192751.1"/>
</dbReference>
<dbReference type="PANTHER" id="PTHR13832">
    <property type="entry name" value="PROTEIN PHOSPHATASE 2C"/>
    <property type="match status" value="1"/>
</dbReference>
<dbReference type="STRING" id="1296100.A0A1B9G0Y8"/>
<dbReference type="EMBL" id="KI894022">
    <property type="protein sequence ID" value="OCF24678.1"/>
    <property type="molecule type" value="Genomic_DNA"/>
</dbReference>
<dbReference type="GeneID" id="30210538"/>
<gene>
    <name evidence="2" type="ORF">I302_06139</name>
    <name evidence="3" type="ORF">I302_106599</name>
</gene>
<accession>A0A1B9G0Y8</accession>
<dbReference type="PANTHER" id="PTHR13832:SF792">
    <property type="entry name" value="GM14286P"/>
    <property type="match status" value="1"/>
</dbReference>
<evidence type="ECO:0000313" key="3">
    <source>
        <dbReference type="EMBL" id="WVW84565.1"/>
    </source>
</evidence>
<dbReference type="VEuPathDB" id="FungiDB:I302_06139"/>
<dbReference type="KEGG" id="kbi:30210538"/>
<dbReference type="Pfam" id="PF00481">
    <property type="entry name" value="PP2C"/>
    <property type="match status" value="1"/>
</dbReference>
<reference evidence="3" key="4">
    <citation type="submission" date="2024-02" db="EMBL/GenBank/DDBJ databases">
        <title>Comparative genomics of Cryptococcus and Kwoniella reveals pathogenesis evolution and contrasting modes of karyotype evolution via chromosome fusion or intercentromeric recombination.</title>
        <authorList>
            <person name="Coelho M.A."/>
            <person name="David-Palma M."/>
            <person name="Shea T."/>
            <person name="Bowers K."/>
            <person name="McGinley-Smith S."/>
            <person name="Mohammad A.W."/>
            <person name="Gnirke A."/>
            <person name="Yurkov A.M."/>
            <person name="Nowrousian M."/>
            <person name="Sun S."/>
            <person name="Cuomo C.A."/>
            <person name="Heitman J."/>
        </authorList>
    </citation>
    <scope>NUCLEOTIDE SEQUENCE</scope>
    <source>
        <strain evidence="3">CBS 10118</strain>
    </source>
</reference>
<dbReference type="GO" id="GO:0005739">
    <property type="term" value="C:mitochondrion"/>
    <property type="evidence" value="ECO:0007669"/>
    <property type="project" value="TreeGrafter"/>
</dbReference>
<dbReference type="Gene3D" id="3.60.40.10">
    <property type="entry name" value="PPM-type phosphatase domain"/>
    <property type="match status" value="1"/>
</dbReference>
<sequence>MPLFSTLCPSLHTILLSTSSAALASLLTYIYFNPPSSLPTFRFKILLWDTSLTPTNKPTFTLTRNVSPWGTGPETQITHHILLPSEECEAKLARNQASHEVRRKGNPVVRVETNSLAANDKCEDEMSIDLLTSSDLPHLRKGEEGKGFWEYWGKLRNKLSIGLVANEGDEKEKSDGSEDMMLLSVLDGHGGGQTSSLLRKVLHGTICWGLGGLREWTNQGVYQRIIDVYKALDTDICRSGLSIAQAPCPDCAEDKVLPTPNPSLLSLIPNAGSTACTALLDIKNERLYLINIGDARAVPGWYNEREGKWRVDTLSQDQECGNPDEVERLKANHFDQENVVLDEGFTPRLLGNMQPSRAFGDDGLKLTKSEKESIELAGQVKFVADESPFTKKTVPYIDPPYMDAEPEIVIRKLRENQDEKLKFLVIATDGLWDKISSEEAILLLSAHYTHPKHAPIPKTKLPSLFPQFEPDTLRPRSYPAEDLPGTTADNSKGCWLFEDDNAATHLVRNGLDGDGDKKVQEMILSLSGNGTRSVRDDTSVM</sequence>
<dbReference type="InterPro" id="IPR015655">
    <property type="entry name" value="PP2C"/>
</dbReference>
<organism evidence="2">
    <name type="scientific">Kwoniella bestiolae CBS 10118</name>
    <dbReference type="NCBI Taxonomy" id="1296100"/>
    <lineage>
        <taxon>Eukaryota</taxon>
        <taxon>Fungi</taxon>
        <taxon>Dikarya</taxon>
        <taxon>Basidiomycota</taxon>
        <taxon>Agaricomycotina</taxon>
        <taxon>Tremellomycetes</taxon>
        <taxon>Tremellales</taxon>
        <taxon>Cryptococcaceae</taxon>
        <taxon>Kwoniella</taxon>
    </lineage>
</organism>
<reference evidence="2" key="3">
    <citation type="submission" date="2014-01" db="EMBL/GenBank/DDBJ databases">
        <title>Evolution of pathogenesis and genome organization in the Tremellales.</title>
        <authorList>
            <person name="Cuomo C."/>
            <person name="Litvintseva A."/>
            <person name="Heitman J."/>
            <person name="Chen Y."/>
            <person name="Sun S."/>
            <person name="Springer D."/>
            <person name="Dromer F."/>
            <person name="Young S."/>
            <person name="Zeng Q."/>
            <person name="Chapman S."/>
            <person name="Gujja S."/>
            <person name="Saif S."/>
            <person name="Birren B."/>
        </authorList>
    </citation>
    <scope>NUCLEOTIDE SEQUENCE</scope>
    <source>
        <strain evidence="2">CBS 10118</strain>
    </source>
</reference>
<proteinExistence type="predicted"/>
<reference evidence="2" key="1">
    <citation type="submission" date="2013-07" db="EMBL/GenBank/DDBJ databases">
        <title>The Genome Sequence of Cryptococcus bestiolae CBS10118.</title>
        <authorList>
            <consortium name="The Broad Institute Genome Sequencing Platform"/>
            <person name="Cuomo C."/>
            <person name="Litvintseva A."/>
            <person name="Chen Y."/>
            <person name="Heitman J."/>
            <person name="Sun S."/>
            <person name="Springer D."/>
            <person name="Dromer F."/>
            <person name="Young S.K."/>
            <person name="Zeng Q."/>
            <person name="Gargeya S."/>
            <person name="Fitzgerald M."/>
            <person name="Abouelleil A."/>
            <person name="Alvarado L."/>
            <person name="Berlin A.M."/>
            <person name="Chapman S.B."/>
            <person name="Dewar J."/>
            <person name="Goldberg J."/>
            <person name="Griggs A."/>
            <person name="Gujja S."/>
            <person name="Hansen M."/>
            <person name="Howarth C."/>
            <person name="Imamovic A."/>
            <person name="Larimer J."/>
            <person name="McCowan C."/>
            <person name="Murphy C."/>
            <person name="Pearson M."/>
            <person name="Priest M."/>
            <person name="Roberts A."/>
            <person name="Saif S."/>
            <person name="Shea T."/>
            <person name="Sykes S."/>
            <person name="Wortman J."/>
            <person name="Nusbaum C."/>
            <person name="Birren B."/>
        </authorList>
    </citation>
    <scope>NUCLEOTIDE SEQUENCE [LARGE SCALE GENOMIC DNA]</scope>
    <source>
        <strain evidence="2">CBS 10118</strain>
    </source>
</reference>
<dbReference type="AlphaFoldDB" id="A0A1B9G0Y8"/>
<dbReference type="InterPro" id="IPR001932">
    <property type="entry name" value="PPM-type_phosphatase-like_dom"/>
</dbReference>
<dbReference type="EMBL" id="CP144545">
    <property type="protein sequence ID" value="WVW84565.1"/>
    <property type="molecule type" value="Genomic_DNA"/>
</dbReference>
<keyword evidence="4" id="KW-1185">Reference proteome</keyword>
<protein>
    <recommendedName>
        <fullName evidence="1">PPM-type phosphatase domain-containing protein</fullName>
    </recommendedName>
</protein>
<dbReference type="PROSITE" id="PS51746">
    <property type="entry name" value="PPM_2"/>
    <property type="match status" value="1"/>
</dbReference>
<dbReference type="Proteomes" id="UP000092730">
    <property type="component" value="Chromosome 5"/>
</dbReference>
<reference evidence="3" key="2">
    <citation type="submission" date="2013-07" db="EMBL/GenBank/DDBJ databases">
        <authorList>
            <consortium name="The Broad Institute Genome Sequencing Platform"/>
            <person name="Cuomo C."/>
            <person name="Litvintseva A."/>
            <person name="Chen Y."/>
            <person name="Heitman J."/>
            <person name="Sun S."/>
            <person name="Springer D."/>
            <person name="Dromer F."/>
            <person name="Young S.K."/>
            <person name="Zeng Q."/>
            <person name="Gargeya S."/>
            <person name="Fitzgerald M."/>
            <person name="Abouelleil A."/>
            <person name="Alvarado L."/>
            <person name="Berlin A.M."/>
            <person name="Chapman S.B."/>
            <person name="Dewar J."/>
            <person name="Goldberg J."/>
            <person name="Griggs A."/>
            <person name="Gujja S."/>
            <person name="Hansen M."/>
            <person name="Howarth C."/>
            <person name="Imamovic A."/>
            <person name="Larimer J."/>
            <person name="McCowan C."/>
            <person name="Murphy C."/>
            <person name="Pearson M."/>
            <person name="Priest M."/>
            <person name="Roberts A."/>
            <person name="Saif S."/>
            <person name="Shea T."/>
            <person name="Sykes S."/>
            <person name="Wortman J."/>
            <person name="Nusbaum C."/>
            <person name="Birren B."/>
        </authorList>
    </citation>
    <scope>NUCLEOTIDE SEQUENCE</scope>
    <source>
        <strain evidence="3">CBS 10118</strain>
    </source>
</reference>
<dbReference type="OrthoDB" id="420076at2759"/>
<dbReference type="GO" id="GO:0004741">
    <property type="term" value="F:[pyruvate dehydrogenase (acetyl-transferring)]-phosphatase activity"/>
    <property type="evidence" value="ECO:0007669"/>
    <property type="project" value="TreeGrafter"/>
</dbReference>
<dbReference type="SUPFAM" id="SSF81606">
    <property type="entry name" value="PP2C-like"/>
    <property type="match status" value="1"/>
</dbReference>